<evidence type="ECO:0000256" key="3">
    <source>
        <dbReference type="ARBA" id="ARBA00022927"/>
    </source>
</evidence>
<feature type="compositionally biased region" description="Basic and acidic residues" evidence="4">
    <location>
        <begin position="9"/>
        <end position="21"/>
    </location>
</feature>
<dbReference type="Proteomes" id="UP000244336">
    <property type="component" value="Chromosome 1"/>
</dbReference>
<evidence type="ECO:0000256" key="4">
    <source>
        <dbReference type="SAM" id="MobiDB-lite"/>
    </source>
</evidence>
<organism evidence="5 6">
    <name type="scientific">Panicum hallii var. hallii</name>
    <dbReference type="NCBI Taxonomy" id="1504633"/>
    <lineage>
        <taxon>Eukaryota</taxon>
        <taxon>Viridiplantae</taxon>
        <taxon>Streptophyta</taxon>
        <taxon>Embryophyta</taxon>
        <taxon>Tracheophyta</taxon>
        <taxon>Spermatophyta</taxon>
        <taxon>Magnoliopsida</taxon>
        <taxon>Liliopsida</taxon>
        <taxon>Poales</taxon>
        <taxon>Poaceae</taxon>
        <taxon>PACMAD clade</taxon>
        <taxon>Panicoideae</taxon>
        <taxon>Panicodae</taxon>
        <taxon>Paniceae</taxon>
        <taxon>Panicinae</taxon>
        <taxon>Panicum</taxon>
        <taxon>Panicum sect. Panicum</taxon>
    </lineage>
</organism>
<evidence type="ECO:0000256" key="1">
    <source>
        <dbReference type="ARBA" id="ARBA00010050"/>
    </source>
</evidence>
<dbReference type="Gene3D" id="1.25.40.10">
    <property type="entry name" value="Tetratricopeptide repeat domain"/>
    <property type="match status" value="1"/>
</dbReference>
<dbReference type="AlphaFoldDB" id="A0A2T7FA02"/>
<proteinExistence type="inferred from homology"/>
<evidence type="ECO:0000256" key="2">
    <source>
        <dbReference type="ARBA" id="ARBA00022448"/>
    </source>
</evidence>
<dbReference type="GO" id="GO:0031201">
    <property type="term" value="C:SNARE complex"/>
    <property type="evidence" value="ECO:0007669"/>
    <property type="project" value="TreeGrafter"/>
</dbReference>
<dbReference type="InterPro" id="IPR000744">
    <property type="entry name" value="NSF_attach"/>
</dbReference>
<gene>
    <name evidence="5" type="ORF">GQ55_1G327400</name>
</gene>
<dbReference type="GO" id="GO:0019905">
    <property type="term" value="F:syntaxin binding"/>
    <property type="evidence" value="ECO:0007669"/>
    <property type="project" value="TreeGrafter"/>
</dbReference>
<feature type="region of interest" description="Disordered" evidence="4">
    <location>
        <begin position="1"/>
        <end position="21"/>
    </location>
</feature>
<keyword evidence="6" id="KW-1185">Reference proteome</keyword>
<name>A0A2T7FA02_9POAL</name>
<evidence type="ECO:0000313" key="6">
    <source>
        <dbReference type="Proteomes" id="UP000244336"/>
    </source>
</evidence>
<protein>
    <recommendedName>
        <fullName evidence="7">Alpha-soluble NSF attachment protein</fullName>
    </recommendedName>
</protein>
<dbReference type="Gramene" id="PUZ76909">
    <property type="protein sequence ID" value="PUZ76909"/>
    <property type="gene ID" value="GQ55_1G327400"/>
</dbReference>
<dbReference type="GO" id="GO:0005774">
    <property type="term" value="C:vacuolar membrane"/>
    <property type="evidence" value="ECO:0007669"/>
    <property type="project" value="TreeGrafter"/>
</dbReference>
<dbReference type="GO" id="GO:0035494">
    <property type="term" value="P:SNARE complex disassembly"/>
    <property type="evidence" value="ECO:0007669"/>
    <property type="project" value="TreeGrafter"/>
</dbReference>
<dbReference type="PANTHER" id="PTHR13768">
    <property type="entry name" value="SOLUBLE NSF ATTACHMENT PROTEIN SNAP"/>
    <property type="match status" value="1"/>
</dbReference>
<keyword evidence="2" id="KW-0813">Transport</keyword>
<dbReference type="SUPFAM" id="SSF48452">
    <property type="entry name" value="TPR-like"/>
    <property type="match status" value="1"/>
</dbReference>
<sequence>MGTIASSLSRRDAAVKPIPRRDRGTTEEYEVMFFEEERLGPAALEARGDRFMSIGRHRRGWSPDISRLFEEAATSYVLAEKWRKAAQAFSEQARYDLQFGDEGELSAASALLRCAKCYNQIEEKEAGEIAATKHALEKAIALFVKKNNLHLAATSCVDLAEFYTEHQQLHNALYSYEQAADYYGANRRGNRHCRFKANLLRFTLANQEMLHVKGLVHIKDYKRRSGIYIKSSDPDWRARVRSLFDSTSIVQPWM</sequence>
<dbReference type="GO" id="GO:0006886">
    <property type="term" value="P:intracellular protein transport"/>
    <property type="evidence" value="ECO:0007669"/>
    <property type="project" value="InterPro"/>
</dbReference>
<accession>A0A2T7FA02</accession>
<dbReference type="GO" id="GO:0005483">
    <property type="term" value="F:soluble NSF attachment protein activity"/>
    <property type="evidence" value="ECO:0007669"/>
    <property type="project" value="TreeGrafter"/>
</dbReference>
<dbReference type="OrthoDB" id="682045at2759"/>
<evidence type="ECO:0000313" key="5">
    <source>
        <dbReference type="EMBL" id="PUZ76909.1"/>
    </source>
</evidence>
<dbReference type="InterPro" id="IPR011990">
    <property type="entry name" value="TPR-like_helical_dom_sf"/>
</dbReference>
<comment type="similarity">
    <text evidence="1">Belongs to the SNAP family.</text>
</comment>
<dbReference type="Pfam" id="PF14938">
    <property type="entry name" value="SNAP"/>
    <property type="match status" value="1"/>
</dbReference>
<keyword evidence="3" id="KW-0653">Protein transport</keyword>
<dbReference type="STRING" id="1504633.A0A2T7FA02"/>
<dbReference type="EMBL" id="CM009749">
    <property type="protein sequence ID" value="PUZ76909.1"/>
    <property type="molecule type" value="Genomic_DNA"/>
</dbReference>
<reference evidence="5 6" key="1">
    <citation type="submission" date="2018-04" db="EMBL/GenBank/DDBJ databases">
        <title>WGS assembly of Panicum hallii var. hallii HAL2.</title>
        <authorList>
            <person name="Lovell J."/>
            <person name="Jenkins J."/>
            <person name="Lowry D."/>
            <person name="Mamidi S."/>
            <person name="Sreedasyam A."/>
            <person name="Weng X."/>
            <person name="Barry K."/>
            <person name="Bonette J."/>
            <person name="Campitelli B."/>
            <person name="Daum C."/>
            <person name="Gordon S."/>
            <person name="Gould B."/>
            <person name="Lipzen A."/>
            <person name="MacQueen A."/>
            <person name="Palacio-Mejia J."/>
            <person name="Plott C."/>
            <person name="Shakirov E."/>
            <person name="Shu S."/>
            <person name="Yoshinaga Y."/>
            <person name="Zane M."/>
            <person name="Rokhsar D."/>
            <person name="Grimwood J."/>
            <person name="Schmutz J."/>
            <person name="Juenger T."/>
        </authorList>
    </citation>
    <scope>NUCLEOTIDE SEQUENCE [LARGE SCALE GENOMIC DNA]</scope>
    <source>
        <strain evidence="6">cv. HAL2</strain>
    </source>
</reference>
<evidence type="ECO:0008006" key="7">
    <source>
        <dbReference type="Google" id="ProtNLM"/>
    </source>
</evidence>
<dbReference type="PANTHER" id="PTHR13768:SF36">
    <property type="entry name" value="OS01G0812500 PROTEIN"/>
    <property type="match status" value="1"/>
</dbReference>